<evidence type="ECO:0000313" key="3">
    <source>
        <dbReference type="EMBL" id="MDN4487411.1"/>
    </source>
</evidence>
<dbReference type="InterPro" id="IPR018929">
    <property type="entry name" value="DUF2510"/>
</dbReference>
<evidence type="ECO:0000313" key="4">
    <source>
        <dbReference type="Proteomes" id="UP001172737"/>
    </source>
</evidence>
<proteinExistence type="predicted"/>
<dbReference type="EMBL" id="JAUHPX010000002">
    <property type="protein sequence ID" value="MDN4487411.1"/>
    <property type="molecule type" value="Genomic_DNA"/>
</dbReference>
<gene>
    <name evidence="3" type="ORF">QQX10_04420</name>
</gene>
<organism evidence="3 4">
    <name type="scientific">Demequina lignilytica</name>
    <dbReference type="NCBI Taxonomy" id="3051663"/>
    <lineage>
        <taxon>Bacteria</taxon>
        <taxon>Bacillati</taxon>
        <taxon>Actinomycetota</taxon>
        <taxon>Actinomycetes</taxon>
        <taxon>Micrococcales</taxon>
        <taxon>Demequinaceae</taxon>
        <taxon>Demequina</taxon>
    </lineage>
</organism>
<evidence type="ECO:0000259" key="2">
    <source>
        <dbReference type="Pfam" id="PF10708"/>
    </source>
</evidence>
<feature type="region of interest" description="Disordered" evidence="1">
    <location>
        <begin position="1"/>
        <end position="30"/>
    </location>
</feature>
<evidence type="ECO:0000256" key="1">
    <source>
        <dbReference type="SAM" id="MobiDB-lite"/>
    </source>
</evidence>
<comment type="caution">
    <text evidence="3">The sequence shown here is derived from an EMBL/GenBank/DDBJ whole genome shotgun (WGS) entry which is preliminary data.</text>
</comment>
<sequence>MDHVGTMRPDAPAPAKDAAAGWYPDPTLPGQQRCWDGAAWTPRTQVTVPVEPIAPLPAEG</sequence>
<dbReference type="Pfam" id="PF10708">
    <property type="entry name" value="DUF2510"/>
    <property type="match status" value="1"/>
</dbReference>
<keyword evidence="4" id="KW-1185">Reference proteome</keyword>
<dbReference type="RefSeq" id="WP_301118471.1">
    <property type="nucleotide sequence ID" value="NZ_JAUHPX010000002.1"/>
</dbReference>
<feature type="compositionally biased region" description="Low complexity" evidence="1">
    <location>
        <begin position="9"/>
        <end position="20"/>
    </location>
</feature>
<dbReference type="Proteomes" id="UP001172737">
    <property type="component" value="Unassembled WGS sequence"/>
</dbReference>
<dbReference type="AlphaFoldDB" id="A0AAW7M5S7"/>
<protein>
    <submittedName>
        <fullName evidence="3">DUF2510 domain-containing protein</fullName>
    </submittedName>
</protein>
<accession>A0AAW7M5S7</accession>
<name>A0AAW7M5S7_9MICO</name>
<feature type="domain" description="DUF2510" evidence="2">
    <location>
        <begin position="20"/>
        <end position="49"/>
    </location>
</feature>
<reference evidence="3" key="1">
    <citation type="submission" date="2023-06" db="EMBL/GenBank/DDBJ databases">
        <title>Sysu t00039.</title>
        <authorList>
            <person name="Gao L."/>
            <person name="Fang B.-Z."/>
            <person name="Li W.-J."/>
        </authorList>
    </citation>
    <scope>NUCLEOTIDE SEQUENCE</scope>
    <source>
        <strain evidence="3">SYSU T00039</strain>
    </source>
</reference>